<name>A0ABQ2AUE5_9MICC</name>
<organism evidence="2 3">
    <name type="scientific">Arthrobacter liuii</name>
    <dbReference type="NCBI Taxonomy" id="1476996"/>
    <lineage>
        <taxon>Bacteria</taxon>
        <taxon>Bacillati</taxon>
        <taxon>Actinomycetota</taxon>
        <taxon>Actinomycetes</taxon>
        <taxon>Micrococcales</taxon>
        <taxon>Micrococcaceae</taxon>
        <taxon>Arthrobacter</taxon>
    </lineage>
</organism>
<dbReference type="Proteomes" id="UP000643279">
    <property type="component" value="Unassembled WGS sequence"/>
</dbReference>
<dbReference type="RefSeq" id="WP_188572151.1">
    <property type="nucleotide sequence ID" value="NZ_BMFW01000013.1"/>
</dbReference>
<keyword evidence="3" id="KW-1185">Reference proteome</keyword>
<dbReference type="EMBL" id="BMFW01000013">
    <property type="protein sequence ID" value="GGH97366.1"/>
    <property type="molecule type" value="Genomic_DNA"/>
</dbReference>
<evidence type="ECO:0000313" key="2">
    <source>
        <dbReference type="EMBL" id="GGH97366.1"/>
    </source>
</evidence>
<sequence length="83" mass="8489">MTELTEPDNVPAQPAPDWPEARGQDITDPQVAQAVARLLDVPRLPTADHEAVYNGLHDDLLAALNGDPADGGPSGAAPAGGEA</sequence>
<feature type="compositionally biased region" description="Low complexity" evidence="1">
    <location>
        <begin position="66"/>
        <end position="83"/>
    </location>
</feature>
<reference evidence="3" key="1">
    <citation type="journal article" date="2019" name="Int. J. Syst. Evol. Microbiol.">
        <title>The Global Catalogue of Microorganisms (GCM) 10K type strain sequencing project: providing services to taxonomists for standard genome sequencing and annotation.</title>
        <authorList>
            <consortium name="The Broad Institute Genomics Platform"/>
            <consortium name="The Broad Institute Genome Sequencing Center for Infectious Disease"/>
            <person name="Wu L."/>
            <person name="Ma J."/>
        </authorList>
    </citation>
    <scope>NUCLEOTIDE SEQUENCE [LARGE SCALE GENOMIC DNA]</scope>
    <source>
        <strain evidence="3">CGMCC 1.12778</strain>
    </source>
</reference>
<feature type="region of interest" description="Disordered" evidence="1">
    <location>
        <begin position="63"/>
        <end position="83"/>
    </location>
</feature>
<proteinExistence type="predicted"/>
<protein>
    <submittedName>
        <fullName evidence="2">Uncharacterized protein</fullName>
    </submittedName>
</protein>
<gene>
    <name evidence="2" type="ORF">GCM10007170_27440</name>
</gene>
<evidence type="ECO:0000256" key="1">
    <source>
        <dbReference type="SAM" id="MobiDB-lite"/>
    </source>
</evidence>
<feature type="region of interest" description="Disordered" evidence="1">
    <location>
        <begin position="1"/>
        <end position="29"/>
    </location>
</feature>
<accession>A0ABQ2AUE5</accession>
<comment type="caution">
    <text evidence="2">The sequence shown here is derived from an EMBL/GenBank/DDBJ whole genome shotgun (WGS) entry which is preliminary data.</text>
</comment>
<evidence type="ECO:0000313" key="3">
    <source>
        <dbReference type="Proteomes" id="UP000643279"/>
    </source>
</evidence>